<proteinExistence type="predicted"/>
<dbReference type="EMBL" id="JASVDS010000004">
    <property type="protein sequence ID" value="MDL5033559.1"/>
    <property type="molecule type" value="Genomic_DNA"/>
</dbReference>
<name>A0ABT7LL13_9BURK</name>
<feature type="region of interest" description="Disordered" evidence="1">
    <location>
        <begin position="23"/>
        <end position="50"/>
    </location>
</feature>
<reference evidence="2 3" key="1">
    <citation type="submission" date="2023-06" db="EMBL/GenBank/DDBJ databases">
        <title>Pelomonas sp. APW6 16S ribosomal RNA gene genome sequencing and assembly.</title>
        <authorList>
            <person name="Woo H."/>
        </authorList>
    </citation>
    <scope>NUCLEOTIDE SEQUENCE [LARGE SCALE GENOMIC DNA]</scope>
    <source>
        <strain evidence="2 3">APW6</strain>
    </source>
</reference>
<feature type="compositionally biased region" description="Low complexity" evidence="1">
    <location>
        <begin position="32"/>
        <end position="50"/>
    </location>
</feature>
<dbReference type="RefSeq" id="WP_285983629.1">
    <property type="nucleotide sequence ID" value="NZ_JASVDS010000004.1"/>
</dbReference>
<evidence type="ECO:0000313" key="2">
    <source>
        <dbReference type="EMBL" id="MDL5033559.1"/>
    </source>
</evidence>
<evidence type="ECO:0000313" key="3">
    <source>
        <dbReference type="Proteomes" id="UP001238603"/>
    </source>
</evidence>
<protein>
    <recommendedName>
        <fullName evidence="4">Alcohol dehydrogenase GroES-associated domain-containing protein</fullName>
    </recommendedName>
</protein>
<evidence type="ECO:0008006" key="4">
    <source>
        <dbReference type="Google" id="ProtNLM"/>
    </source>
</evidence>
<sequence>MKALTYQGARDVRVETMPDPIRLAPDDRILRPGPASTTAPESAASPAAGG</sequence>
<dbReference type="Proteomes" id="UP001238603">
    <property type="component" value="Unassembled WGS sequence"/>
</dbReference>
<evidence type="ECO:0000256" key="1">
    <source>
        <dbReference type="SAM" id="MobiDB-lite"/>
    </source>
</evidence>
<organism evidence="2 3">
    <name type="scientific">Roseateles subflavus</name>
    <dbReference type="NCBI Taxonomy" id="3053353"/>
    <lineage>
        <taxon>Bacteria</taxon>
        <taxon>Pseudomonadati</taxon>
        <taxon>Pseudomonadota</taxon>
        <taxon>Betaproteobacteria</taxon>
        <taxon>Burkholderiales</taxon>
        <taxon>Sphaerotilaceae</taxon>
        <taxon>Roseateles</taxon>
    </lineage>
</organism>
<gene>
    <name evidence="2" type="ORF">QRD43_16715</name>
</gene>
<comment type="caution">
    <text evidence="2">The sequence shown here is derived from an EMBL/GenBank/DDBJ whole genome shotgun (WGS) entry which is preliminary data.</text>
</comment>
<accession>A0ABT7LL13</accession>
<keyword evidence="3" id="KW-1185">Reference proteome</keyword>